<dbReference type="AlphaFoldDB" id="A0A8S3ZL67"/>
<sequence>MKASSWSTEKNHLTKHSTFDQDQSKNSETLKLSHMERKSLERIQDVKPAILLLK</sequence>
<feature type="compositionally biased region" description="Basic and acidic residues" evidence="1">
    <location>
        <begin position="9"/>
        <end position="25"/>
    </location>
</feature>
<name>A0A8S3ZL67_9EUPU</name>
<keyword evidence="3" id="KW-1185">Reference proteome</keyword>
<feature type="non-terminal residue" evidence="2">
    <location>
        <position position="54"/>
    </location>
</feature>
<comment type="caution">
    <text evidence="2">The sequence shown here is derived from an EMBL/GenBank/DDBJ whole genome shotgun (WGS) entry which is preliminary data.</text>
</comment>
<accession>A0A8S3ZL67</accession>
<proteinExistence type="predicted"/>
<reference evidence="2" key="1">
    <citation type="submission" date="2021-04" db="EMBL/GenBank/DDBJ databases">
        <authorList>
            <consortium name="Molecular Ecology Group"/>
        </authorList>
    </citation>
    <scope>NUCLEOTIDE SEQUENCE</scope>
</reference>
<evidence type="ECO:0000256" key="1">
    <source>
        <dbReference type="SAM" id="MobiDB-lite"/>
    </source>
</evidence>
<protein>
    <submittedName>
        <fullName evidence="2">Uncharacterized protein</fullName>
    </submittedName>
</protein>
<feature type="region of interest" description="Disordered" evidence="1">
    <location>
        <begin position="1"/>
        <end position="30"/>
    </location>
</feature>
<evidence type="ECO:0000313" key="3">
    <source>
        <dbReference type="Proteomes" id="UP000678393"/>
    </source>
</evidence>
<dbReference type="EMBL" id="CAJHNH020004001">
    <property type="protein sequence ID" value="CAG5130374.1"/>
    <property type="molecule type" value="Genomic_DNA"/>
</dbReference>
<organism evidence="2 3">
    <name type="scientific">Candidula unifasciata</name>
    <dbReference type="NCBI Taxonomy" id="100452"/>
    <lineage>
        <taxon>Eukaryota</taxon>
        <taxon>Metazoa</taxon>
        <taxon>Spiralia</taxon>
        <taxon>Lophotrochozoa</taxon>
        <taxon>Mollusca</taxon>
        <taxon>Gastropoda</taxon>
        <taxon>Heterobranchia</taxon>
        <taxon>Euthyneura</taxon>
        <taxon>Panpulmonata</taxon>
        <taxon>Eupulmonata</taxon>
        <taxon>Stylommatophora</taxon>
        <taxon>Helicina</taxon>
        <taxon>Helicoidea</taxon>
        <taxon>Geomitridae</taxon>
        <taxon>Candidula</taxon>
    </lineage>
</organism>
<evidence type="ECO:0000313" key="2">
    <source>
        <dbReference type="EMBL" id="CAG5130374.1"/>
    </source>
</evidence>
<dbReference type="Proteomes" id="UP000678393">
    <property type="component" value="Unassembled WGS sequence"/>
</dbReference>
<gene>
    <name evidence="2" type="ORF">CUNI_LOCUS15932</name>
</gene>